<keyword evidence="1" id="KW-0472">Membrane</keyword>
<proteinExistence type="predicted"/>
<feature type="transmembrane region" description="Helical" evidence="1">
    <location>
        <begin position="24"/>
        <end position="43"/>
    </location>
</feature>
<gene>
    <name evidence="2" type="ORF">SOO65_01065</name>
</gene>
<protein>
    <submittedName>
        <fullName evidence="2">Uncharacterized protein</fullName>
    </submittedName>
</protein>
<dbReference type="RefSeq" id="WP_321395591.1">
    <property type="nucleotide sequence ID" value="NZ_CP139487.1"/>
</dbReference>
<dbReference type="EMBL" id="CP139487">
    <property type="protein sequence ID" value="WPU65332.1"/>
    <property type="molecule type" value="Genomic_DNA"/>
</dbReference>
<keyword evidence="1" id="KW-1133">Transmembrane helix</keyword>
<dbReference type="Proteomes" id="UP001324634">
    <property type="component" value="Chromosome"/>
</dbReference>
<evidence type="ECO:0000256" key="1">
    <source>
        <dbReference type="SAM" id="Phobius"/>
    </source>
</evidence>
<reference evidence="2 3" key="1">
    <citation type="submission" date="2023-11" db="EMBL/GenBank/DDBJ databases">
        <title>Peredibacter starrii A3.12.</title>
        <authorList>
            <person name="Mitchell R.J."/>
        </authorList>
    </citation>
    <scope>NUCLEOTIDE SEQUENCE [LARGE SCALE GENOMIC DNA]</scope>
    <source>
        <strain evidence="2 3">A3.12</strain>
    </source>
</reference>
<dbReference type="KEGG" id="psti:SOO65_01065"/>
<evidence type="ECO:0000313" key="3">
    <source>
        <dbReference type="Proteomes" id="UP001324634"/>
    </source>
</evidence>
<dbReference type="AlphaFoldDB" id="A0AAX4HPW2"/>
<organism evidence="2 3">
    <name type="scientific">Peredibacter starrii</name>
    <dbReference type="NCBI Taxonomy" id="28202"/>
    <lineage>
        <taxon>Bacteria</taxon>
        <taxon>Pseudomonadati</taxon>
        <taxon>Bdellovibrionota</taxon>
        <taxon>Bacteriovoracia</taxon>
        <taxon>Bacteriovoracales</taxon>
        <taxon>Bacteriovoracaceae</taxon>
        <taxon>Peredibacter</taxon>
    </lineage>
</organism>
<evidence type="ECO:0000313" key="2">
    <source>
        <dbReference type="EMBL" id="WPU65332.1"/>
    </source>
</evidence>
<keyword evidence="1" id="KW-0812">Transmembrane</keyword>
<name>A0AAX4HPW2_9BACT</name>
<sequence>MKSLQVFNLHYSNHTHRPSLKAGVYYFFLFLLVASCSTVRIPIKDSKGGSIVKNAYSEMSEKDYKDHLASLKTPFLATPGAKTLSQGHVTKRYLDSLVSEIISTNEIFFKELKTANVTILDSESPLHFSLPKGELFLSRGLISKYIKHESMLVSILSFELVRSERLIYPKQTIIPVGYIPLERMLSLNRLELEEKMEVHKWAHYLTVRSGYDGEYYLSWLQTQNRNTADFILQVGDANLINREEALFKAFVIKNSSDDDDVLAKKTSSKNFYTFINSIRDGVL</sequence>
<keyword evidence="3" id="KW-1185">Reference proteome</keyword>
<accession>A0AAX4HPW2</accession>